<dbReference type="InterPro" id="IPR047155">
    <property type="entry name" value="COMMD4/6/7/8"/>
</dbReference>
<dbReference type="PROSITE" id="PS51269">
    <property type="entry name" value="COMM"/>
    <property type="match status" value="1"/>
</dbReference>
<dbReference type="GO" id="GO:0045892">
    <property type="term" value="P:negative regulation of DNA-templated transcription"/>
    <property type="evidence" value="ECO:0007669"/>
    <property type="project" value="TreeGrafter"/>
</dbReference>
<proteinExistence type="predicted"/>
<dbReference type="GO" id="GO:0033209">
    <property type="term" value="P:tumor necrosis factor-mediated signaling pathway"/>
    <property type="evidence" value="ECO:0007669"/>
    <property type="project" value="TreeGrafter"/>
</dbReference>
<reference evidence="2" key="1">
    <citation type="submission" date="2016-03" db="EMBL/GenBank/DDBJ databases">
        <title>Gut transcriptome analysis on engorged females of Ornithodoros mimon (Acari: Argasidae) and phylogenetic inferences of soft ticks.</title>
        <authorList>
            <person name="Landulfo G.A."/>
            <person name="Giovanni D."/>
            <person name="Carvalho E."/>
            <person name="Junqueira-de-Azevedo I."/>
            <person name="Patane J."/>
            <person name="Mendoca R."/>
            <person name="Barros-Battesti D."/>
        </authorList>
    </citation>
    <scope>NUCLEOTIDE SEQUENCE</scope>
    <source>
        <strain evidence="2">Females</strain>
        <tissue evidence="2">Gut</tissue>
    </source>
</reference>
<evidence type="ECO:0000259" key="1">
    <source>
        <dbReference type="PROSITE" id="PS51269"/>
    </source>
</evidence>
<dbReference type="Pfam" id="PF07258">
    <property type="entry name" value="COMM_domain"/>
    <property type="match status" value="1"/>
</dbReference>
<dbReference type="InterPro" id="IPR017920">
    <property type="entry name" value="COMM"/>
</dbReference>
<dbReference type="PANTHER" id="PTHR16231:SF2">
    <property type="entry name" value="COMM DOMAIN-CONTAINING PROTEIN 7"/>
    <property type="match status" value="1"/>
</dbReference>
<feature type="domain" description="COMM" evidence="1">
    <location>
        <begin position="72"/>
        <end position="139"/>
    </location>
</feature>
<organism evidence="2">
    <name type="scientific">Alectorobius mimon</name>
    <dbReference type="NCBI Taxonomy" id="360319"/>
    <lineage>
        <taxon>Eukaryota</taxon>
        <taxon>Metazoa</taxon>
        <taxon>Ecdysozoa</taxon>
        <taxon>Arthropoda</taxon>
        <taxon>Chelicerata</taxon>
        <taxon>Arachnida</taxon>
        <taxon>Acari</taxon>
        <taxon>Parasitiformes</taxon>
        <taxon>Ixodida</taxon>
        <taxon>Ixodoidea</taxon>
        <taxon>Argasidae</taxon>
        <taxon>Ornithodorinae</taxon>
        <taxon>Alectorobius</taxon>
    </lineage>
</organism>
<dbReference type="AlphaFoldDB" id="A0A147B8F0"/>
<dbReference type="GO" id="GO:0051059">
    <property type="term" value="F:NF-kappaB binding"/>
    <property type="evidence" value="ECO:0007669"/>
    <property type="project" value="TreeGrafter"/>
</dbReference>
<evidence type="ECO:0000313" key="2">
    <source>
        <dbReference type="EMBL" id="JAR87024.1"/>
    </source>
</evidence>
<dbReference type="PANTHER" id="PTHR16231">
    <property type="entry name" value="COMM DOMAIN-CONTAINING PROTEIN 4-8 FAMILY MEMBER"/>
    <property type="match status" value="1"/>
</dbReference>
<accession>A0A147B8F0</accession>
<sequence>AYANKHSNNMAQLKTSCKAILTLVEEVQSRKTSGSQLSADLTSLGLDAPKIEAFVEIFNRQRGSSQPFLSNQLVDAQWQFRVTVASSGESPKRAFVQLRLAIRKPDGSLGDVHCEMSAPQFFSFCHEMEQAKVAMQSLHS</sequence>
<protein>
    <submittedName>
        <fullName evidence="2">Comm domain containing protein 7</fullName>
    </submittedName>
</protein>
<feature type="non-terminal residue" evidence="2">
    <location>
        <position position="1"/>
    </location>
</feature>
<name>A0A147B8F0_9ACAR</name>
<dbReference type="EMBL" id="GEIB01001052">
    <property type="protein sequence ID" value="JAR87024.1"/>
    <property type="molecule type" value="Transcribed_RNA"/>
</dbReference>